<dbReference type="Proteomes" id="UP000267223">
    <property type="component" value="Unassembled WGS sequence"/>
</dbReference>
<organism evidence="1 2">
    <name type="scientific">Hanamia caeni</name>
    <dbReference type="NCBI Taxonomy" id="2294116"/>
    <lineage>
        <taxon>Bacteria</taxon>
        <taxon>Pseudomonadati</taxon>
        <taxon>Bacteroidota</taxon>
        <taxon>Chitinophagia</taxon>
        <taxon>Chitinophagales</taxon>
        <taxon>Chitinophagaceae</taxon>
        <taxon>Hanamia</taxon>
    </lineage>
</organism>
<dbReference type="Gene3D" id="3.20.80.10">
    <property type="entry name" value="Regulatory factor, effector binding domain"/>
    <property type="match status" value="1"/>
</dbReference>
<proteinExistence type="predicted"/>
<evidence type="ECO:0000313" key="1">
    <source>
        <dbReference type="EMBL" id="RNI32803.1"/>
    </source>
</evidence>
<accession>A0A3M9N6H1</accession>
<protein>
    <submittedName>
        <fullName evidence="1">Uncharacterized protein</fullName>
    </submittedName>
</protein>
<comment type="caution">
    <text evidence="1">The sequence shown here is derived from an EMBL/GenBank/DDBJ whole genome shotgun (WGS) entry which is preliminary data.</text>
</comment>
<dbReference type="AlphaFoldDB" id="A0A3M9N6H1"/>
<dbReference type="OrthoDB" id="9807923at2"/>
<gene>
    <name evidence="1" type="ORF">EFY79_19605</name>
</gene>
<sequence>MKKILIIILSLIILLSICSYVFIPEKLEIATVELANCNINGVSRTIHNSHGWRKWWPGPDSLRHNTKADSIWYYYKGYHYHLDEKLYDAIKIQIKNKKTNIESTIHIFSLNFDSVAIEWKCSFYAGINPITRILKYREAKSIRNNMTQILSGLVSYLEDKRNIYGFNFHVIISKDSTLVATKIITPDYPTTSEIYNLVGNLKKYIKSEGAKENNFPMLSVRKLENSEFKTMVAIPVNKRLKGKGEIFYRRFVPWKVLTAEVYGGNITVEKAMHQMNVYMSDYQQTAMAIPFESLVTDRSREPDTLKWITNIYVPVP</sequence>
<name>A0A3M9N6H1_9BACT</name>
<dbReference type="EMBL" id="RJJR01000023">
    <property type="protein sequence ID" value="RNI32803.1"/>
    <property type="molecule type" value="Genomic_DNA"/>
</dbReference>
<dbReference type="InterPro" id="IPR011256">
    <property type="entry name" value="Reg_factor_effector_dom_sf"/>
</dbReference>
<reference evidence="1 2" key="1">
    <citation type="submission" date="2018-11" db="EMBL/GenBank/DDBJ databases">
        <title>Draft genome sequence of Ferruginibacter sp. BO-59.</title>
        <authorList>
            <person name="Im W.T."/>
        </authorList>
    </citation>
    <scope>NUCLEOTIDE SEQUENCE [LARGE SCALE GENOMIC DNA]</scope>
    <source>
        <strain evidence="1 2">BO-59</strain>
    </source>
</reference>
<keyword evidence="2" id="KW-1185">Reference proteome</keyword>
<dbReference type="RefSeq" id="WP_123122457.1">
    <property type="nucleotide sequence ID" value="NZ_RJJR01000023.1"/>
</dbReference>
<evidence type="ECO:0000313" key="2">
    <source>
        <dbReference type="Proteomes" id="UP000267223"/>
    </source>
</evidence>